<reference evidence="2 3" key="1">
    <citation type="journal article" date="2016" name="Mol. Biol. Evol.">
        <title>Comparative Genomics of Early-Diverging Mushroom-Forming Fungi Provides Insights into the Origins of Lignocellulose Decay Capabilities.</title>
        <authorList>
            <person name="Nagy L.G."/>
            <person name="Riley R."/>
            <person name="Tritt A."/>
            <person name="Adam C."/>
            <person name="Daum C."/>
            <person name="Floudas D."/>
            <person name="Sun H."/>
            <person name="Yadav J.S."/>
            <person name="Pangilinan J."/>
            <person name="Larsson K.H."/>
            <person name="Matsuura K."/>
            <person name="Barry K."/>
            <person name="Labutti K."/>
            <person name="Kuo R."/>
            <person name="Ohm R.A."/>
            <person name="Bhattacharya S.S."/>
            <person name="Shirouzu T."/>
            <person name="Yoshinaga Y."/>
            <person name="Martin F.M."/>
            <person name="Grigoriev I.V."/>
            <person name="Hibbett D.S."/>
        </authorList>
    </citation>
    <scope>NUCLEOTIDE SEQUENCE [LARGE SCALE GENOMIC DNA]</scope>
    <source>
        <strain evidence="2 3">HHB12733</strain>
    </source>
</reference>
<protein>
    <submittedName>
        <fullName evidence="2">Uncharacterized protein</fullName>
    </submittedName>
</protein>
<evidence type="ECO:0000313" key="3">
    <source>
        <dbReference type="Proteomes" id="UP000076842"/>
    </source>
</evidence>
<feature type="region of interest" description="Disordered" evidence="1">
    <location>
        <begin position="21"/>
        <end position="60"/>
    </location>
</feature>
<feature type="region of interest" description="Disordered" evidence="1">
    <location>
        <begin position="208"/>
        <end position="241"/>
    </location>
</feature>
<keyword evidence="3" id="KW-1185">Reference proteome</keyword>
<sequence>MATPLSFQRNGQRISILNPLHEQPYYPSTDAHSEHGTLSPVNSAREDSPTPRGTDSSPHLRLWQLTENRADQKIASVRRMPQVLHHFRTSHRPSPSTLVPNVTLIHTTFFRLSSCRGTHASTQASSRTYAPTRAATRTAAGSITSSSSAYPSPYCRPQRILTDNPATVSICRRRTEAGVTPTSARACSTSPCPWPCPRLTKATCRSNGPYPRASRASPSTRMRTLCAGRPEPPPALRPTSG</sequence>
<name>A0A165JL25_9BASI</name>
<organism evidence="2 3">
    <name type="scientific">Calocera cornea HHB12733</name>
    <dbReference type="NCBI Taxonomy" id="1353952"/>
    <lineage>
        <taxon>Eukaryota</taxon>
        <taxon>Fungi</taxon>
        <taxon>Dikarya</taxon>
        <taxon>Basidiomycota</taxon>
        <taxon>Agaricomycotina</taxon>
        <taxon>Dacrymycetes</taxon>
        <taxon>Dacrymycetales</taxon>
        <taxon>Dacrymycetaceae</taxon>
        <taxon>Calocera</taxon>
    </lineage>
</organism>
<evidence type="ECO:0000313" key="2">
    <source>
        <dbReference type="EMBL" id="KZT61978.1"/>
    </source>
</evidence>
<dbReference type="AlphaFoldDB" id="A0A165JL25"/>
<accession>A0A165JL25</accession>
<feature type="compositionally biased region" description="Pro residues" evidence="1">
    <location>
        <begin position="230"/>
        <end position="241"/>
    </location>
</feature>
<dbReference type="EMBL" id="KV423919">
    <property type="protein sequence ID" value="KZT61978.1"/>
    <property type="molecule type" value="Genomic_DNA"/>
</dbReference>
<evidence type="ECO:0000256" key="1">
    <source>
        <dbReference type="SAM" id="MobiDB-lite"/>
    </source>
</evidence>
<gene>
    <name evidence="2" type="ORF">CALCODRAFT_304218</name>
</gene>
<dbReference type="InParanoid" id="A0A165JL25"/>
<dbReference type="Proteomes" id="UP000076842">
    <property type="component" value="Unassembled WGS sequence"/>
</dbReference>
<proteinExistence type="predicted"/>